<proteinExistence type="predicted"/>
<protein>
    <submittedName>
        <fullName evidence="2">Uncharacterized protein DUF2470</fullName>
    </submittedName>
</protein>
<feature type="domain" description="DUF2470" evidence="1">
    <location>
        <begin position="11"/>
        <end position="84"/>
    </location>
</feature>
<dbReference type="InterPro" id="IPR019595">
    <property type="entry name" value="DUF2470"/>
</dbReference>
<dbReference type="AlphaFoldDB" id="A0A8H2K7G1"/>
<keyword evidence="3" id="KW-1185">Reference proteome</keyword>
<reference evidence="2 3" key="1">
    <citation type="submission" date="2019-06" db="EMBL/GenBank/DDBJ databases">
        <title>Sequencing the genomes of 1000 actinobacteria strains.</title>
        <authorList>
            <person name="Klenk H.-P."/>
        </authorList>
    </citation>
    <scope>NUCLEOTIDE SEQUENCE [LARGE SCALE GENOMIC DNA]</scope>
    <source>
        <strain evidence="2 3">DSM 21947</strain>
    </source>
</reference>
<name>A0A8H2K7G1_9MICO</name>
<organism evidence="2 3">
    <name type="scientific">Rhodoglobus vestalii</name>
    <dbReference type="NCBI Taxonomy" id="193384"/>
    <lineage>
        <taxon>Bacteria</taxon>
        <taxon>Bacillati</taxon>
        <taxon>Actinomycetota</taxon>
        <taxon>Actinomycetes</taxon>
        <taxon>Micrococcales</taxon>
        <taxon>Microbacteriaceae</taxon>
        <taxon>Rhodoglobus</taxon>
    </lineage>
</organism>
<gene>
    <name evidence="2" type="ORF">FB472_1700</name>
</gene>
<dbReference type="EMBL" id="VFRA01000001">
    <property type="protein sequence ID" value="TQO20089.1"/>
    <property type="molecule type" value="Genomic_DNA"/>
</dbReference>
<dbReference type="RefSeq" id="WP_141990484.1">
    <property type="nucleotide sequence ID" value="NZ_VFRA01000001.1"/>
</dbReference>
<dbReference type="InterPro" id="IPR037119">
    <property type="entry name" value="Haem_oxidase_HugZ-like_sf"/>
</dbReference>
<evidence type="ECO:0000313" key="3">
    <source>
        <dbReference type="Proteomes" id="UP000316560"/>
    </source>
</evidence>
<comment type="caution">
    <text evidence="2">The sequence shown here is derived from an EMBL/GenBank/DDBJ whole genome shotgun (WGS) entry which is preliminary data.</text>
</comment>
<accession>A0A8H2K7G1</accession>
<sequence>MTTFSTEIVSAVLAHMNSDHNDDNLLIVRAFAESAAISAAMVSLDHTEATWQYSDAHGVEHHVTVPWSAPISERVEIRHEIVRLYDRACEKLGLEARQHS</sequence>
<dbReference type="Proteomes" id="UP000316560">
    <property type="component" value="Unassembled WGS sequence"/>
</dbReference>
<dbReference type="Pfam" id="PF10615">
    <property type="entry name" value="DUF2470"/>
    <property type="match status" value="1"/>
</dbReference>
<evidence type="ECO:0000313" key="2">
    <source>
        <dbReference type="EMBL" id="TQO20089.1"/>
    </source>
</evidence>
<evidence type="ECO:0000259" key="1">
    <source>
        <dbReference type="Pfam" id="PF10615"/>
    </source>
</evidence>
<dbReference type="Gene3D" id="3.20.180.10">
    <property type="entry name" value="PNP-oxidase-like"/>
    <property type="match status" value="1"/>
</dbReference>
<dbReference type="OrthoDB" id="5116982at2"/>